<feature type="compositionally biased region" description="Basic and acidic residues" evidence="6">
    <location>
        <begin position="459"/>
        <end position="473"/>
    </location>
</feature>
<gene>
    <name evidence="8" type="ORF">H9931_09455</name>
</gene>
<keyword evidence="8" id="KW-0489">Methyltransferase</keyword>
<keyword evidence="4" id="KW-0227">DNA damage</keyword>
<evidence type="ECO:0000256" key="5">
    <source>
        <dbReference type="ARBA" id="ARBA00022932"/>
    </source>
</evidence>
<evidence type="ECO:0000313" key="8">
    <source>
        <dbReference type="EMBL" id="HJC66924.1"/>
    </source>
</evidence>
<evidence type="ECO:0000313" key="9">
    <source>
        <dbReference type="Proteomes" id="UP000823863"/>
    </source>
</evidence>
<dbReference type="GO" id="GO:0032259">
    <property type="term" value="P:methylation"/>
    <property type="evidence" value="ECO:0007669"/>
    <property type="project" value="UniProtKB-KW"/>
</dbReference>
<dbReference type="Gene3D" id="1.10.150.20">
    <property type="entry name" value="5' to 3' exonuclease, C-terminal subdomain"/>
    <property type="match status" value="1"/>
</dbReference>
<dbReference type="GO" id="GO:0003887">
    <property type="term" value="F:DNA-directed DNA polymerase activity"/>
    <property type="evidence" value="ECO:0007669"/>
    <property type="project" value="UniProtKB-KW"/>
</dbReference>
<dbReference type="InterPro" id="IPR050116">
    <property type="entry name" value="DNA_polymerase-Y"/>
</dbReference>
<dbReference type="GO" id="GO:0008168">
    <property type="term" value="F:methyltransferase activity"/>
    <property type="evidence" value="ECO:0007669"/>
    <property type="project" value="UniProtKB-KW"/>
</dbReference>
<dbReference type="AlphaFoldDB" id="A0A9D2TEF9"/>
<feature type="domain" description="UmuC" evidence="7">
    <location>
        <begin position="14"/>
        <end position="242"/>
    </location>
</feature>
<reference evidence="8" key="2">
    <citation type="submission" date="2021-04" db="EMBL/GenBank/DDBJ databases">
        <authorList>
            <person name="Gilroy R."/>
        </authorList>
    </citation>
    <scope>NUCLEOTIDE SEQUENCE</scope>
    <source>
        <strain evidence="8">CHK198-12963</strain>
    </source>
</reference>
<evidence type="ECO:0000256" key="2">
    <source>
        <dbReference type="ARBA" id="ARBA00022457"/>
    </source>
</evidence>
<dbReference type="GO" id="GO:0003684">
    <property type="term" value="F:damaged DNA binding"/>
    <property type="evidence" value="ECO:0007669"/>
    <property type="project" value="InterPro"/>
</dbReference>
<keyword evidence="3" id="KW-0548">Nucleotidyltransferase</keyword>
<dbReference type="SUPFAM" id="SSF56672">
    <property type="entry name" value="DNA/RNA polymerases"/>
    <property type="match status" value="1"/>
</dbReference>
<dbReference type="GO" id="GO:0005829">
    <property type="term" value="C:cytosol"/>
    <property type="evidence" value="ECO:0007669"/>
    <property type="project" value="TreeGrafter"/>
</dbReference>
<accession>A0A9D2TEF9</accession>
<evidence type="ECO:0000256" key="1">
    <source>
        <dbReference type="ARBA" id="ARBA00010945"/>
    </source>
</evidence>
<evidence type="ECO:0000259" key="7">
    <source>
        <dbReference type="PROSITE" id="PS50173"/>
    </source>
</evidence>
<dbReference type="PROSITE" id="PS50173">
    <property type="entry name" value="UMUC"/>
    <property type="match status" value="1"/>
</dbReference>
<organism evidence="8 9">
    <name type="scientific">Candidatus Enterocloster excrementigallinarum</name>
    <dbReference type="NCBI Taxonomy" id="2838558"/>
    <lineage>
        <taxon>Bacteria</taxon>
        <taxon>Bacillati</taxon>
        <taxon>Bacillota</taxon>
        <taxon>Clostridia</taxon>
        <taxon>Lachnospirales</taxon>
        <taxon>Lachnospiraceae</taxon>
        <taxon>Enterocloster</taxon>
    </lineage>
</organism>
<dbReference type="InterPro" id="IPR043128">
    <property type="entry name" value="Rev_trsase/Diguanyl_cyclase"/>
</dbReference>
<dbReference type="GO" id="GO:0042276">
    <property type="term" value="P:error-prone translesion synthesis"/>
    <property type="evidence" value="ECO:0007669"/>
    <property type="project" value="TreeGrafter"/>
</dbReference>
<keyword evidence="2" id="KW-0515">Mutator protein</keyword>
<reference evidence="8" key="1">
    <citation type="journal article" date="2021" name="PeerJ">
        <title>Extensive microbial diversity within the chicken gut microbiome revealed by metagenomics and culture.</title>
        <authorList>
            <person name="Gilroy R."/>
            <person name="Ravi A."/>
            <person name="Getino M."/>
            <person name="Pursley I."/>
            <person name="Horton D.L."/>
            <person name="Alikhan N.F."/>
            <person name="Baker D."/>
            <person name="Gharbi K."/>
            <person name="Hall N."/>
            <person name="Watson M."/>
            <person name="Adriaenssens E.M."/>
            <person name="Foster-Nyarko E."/>
            <person name="Jarju S."/>
            <person name="Secka A."/>
            <person name="Antonio M."/>
            <person name="Oren A."/>
            <person name="Chaudhuri R.R."/>
            <person name="La Ragione R."/>
            <person name="Hildebrand F."/>
            <person name="Pallen M.J."/>
        </authorList>
    </citation>
    <scope>NUCLEOTIDE SEQUENCE</scope>
    <source>
        <strain evidence="8">CHK198-12963</strain>
    </source>
</reference>
<dbReference type="InterPro" id="IPR043502">
    <property type="entry name" value="DNA/RNA_pol_sf"/>
</dbReference>
<feature type="region of interest" description="Disordered" evidence="6">
    <location>
        <begin position="498"/>
        <end position="518"/>
    </location>
</feature>
<dbReference type="EMBL" id="DWWB01000053">
    <property type="protein sequence ID" value="HJC66924.1"/>
    <property type="molecule type" value="Genomic_DNA"/>
</dbReference>
<dbReference type="InterPro" id="IPR017961">
    <property type="entry name" value="DNA_pol_Y-fam_little_finger"/>
</dbReference>
<name>A0A9D2TEF9_9FIRM</name>
<protein>
    <submittedName>
        <fullName evidence="8">DNA methylase</fullName>
    </submittedName>
</protein>
<sequence>MDGGITVGKEEPAYIAIDLKSFYASVECRERGLDPMTTNLVVADVNRTEKTICLAVSPSLKACGISGRPRLFQVMEQVKKVNMDRREKAPGRCFRDISWDAEALKADPSLELSYLIATPRMALYMKYSTEIYGVYLKYIAPEDIHVYSIDEVMIDASRYQNLYGMTARQLASVMIRDVQETTGITAAAGIGTNLYLCKVAMDIGAKHAAPDANGVRIAQLDERSYRRLLWGYRPLTDFWRVGRGYARKLEEVGLYTMGDIARCSLGKPSDYYNEDLLYRMFGINAQLLIDHAWGWEPCTMADIKAYRPKNNSLVAGQVLSRPYTWEEARLVAKEMADSLALDLTGKKLVTAQLVLTAGYDMENLQRGGTWEGQIRKEYEGEITLDRYGRDVPKHGHGTIHLSRPTSSSGEIMKAVLKLFDREVDPKLLVRRLTIAAEGVKGEEEQLGTWEQLELFGQEQPDRKRDEEKEQRLEREKRLQEAVLEMKQKFGKNAVLKGMSLEEGATARERNRQIGGHRA</sequence>
<dbReference type="GO" id="GO:0006281">
    <property type="term" value="P:DNA repair"/>
    <property type="evidence" value="ECO:0007669"/>
    <property type="project" value="InterPro"/>
</dbReference>
<dbReference type="Gene3D" id="3.40.1170.60">
    <property type="match status" value="1"/>
</dbReference>
<dbReference type="Proteomes" id="UP000823863">
    <property type="component" value="Unassembled WGS sequence"/>
</dbReference>
<comment type="caution">
    <text evidence="8">The sequence shown here is derived from an EMBL/GenBank/DDBJ whole genome shotgun (WGS) entry which is preliminary data.</text>
</comment>
<feature type="region of interest" description="Disordered" evidence="6">
    <location>
        <begin position="450"/>
        <end position="473"/>
    </location>
</feature>
<keyword evidence="5" id="KW-0808">Transferase</keyword>
<evidence type="ECO:0000256" key="6">
    <source>
        <dbReference type="SAM" id="MobiDB-lite"/>
    </source>
</evidence>
<evidence type="ECO:0000256" key="3">
    <source>
        <dbReference type="ARBA" id="ARBA00022695"/>
    </source>
</evidence>
<dbReference type="Pfam" id="PF00817">
    <property type="entry name" value="IMS"/>
    <property type="match status" value="1"/>
</dbReference>
<proteinExistence type="inferred from homology"/>
<dbReference type="Pfam" id="PF11799">
    <property type="entry name" value="IMS_C"/>
    <property type="match status" value="1"/>
</dbReference>
<dbReference type="GO" id="GO:0009432">
    <property type="term" value="P:SOS response"/>
    <property type="evidence" value="ECO:0007669"/>
    <property type="project" value="TreeGrafter"/>
</dbReference>
<keyword evidence="5" id="KW-0239">DNA-directed DNA polymerase</keyword>
<comment type="similarity">
    <text evidence="1">Belongs to the DNA polymerase type-Y family.</text>
</comment>
<dbReference type="PANTHER" id="PTHR11076">
    <property type="entry name" value="DNA REPAIR POLYMERASE UMUC / TRANSFERASE FAMILY MEMBER"/>
    <property type="match status" value="1"/>
</dbReference>
<dbReference type="Gene3D" id="3.30.70.270">
    <property type="match status" value="1"/>
</dbReference>
<evidence type="ECO:0000256" key="4">
    <source>
        <dbReference type="ARBA" id="ARBA00022763"/>
    </source>
</evidence>
<dbReference type="InterPro" id="IPR001126">
    <property type="entry name" value="UmuC"/>
</dbReference>
<dbReference type="PANTHER" id="PTHR11076:SF35">
    <property type="entry name" value="DNA REPAIR PROTEIN HOMOLOG YOBH"/>
    <property type="match status" value="1"/>
</dbReference>